<dbReference type="AlphaFoldDB" id="A0A5N5FZ56"/>
<reference evidence="1 2" key="3">
    <citation type="submission" date="2019-11" db="EMBL/GenBank/DDBJ databases">
        <title>A de novo genome assembly of a pear dwarfing rootstock.</title>
        <authorList>
            <person name="Wang F."/>
            <person name="Wang J."/>
            <person name="Li S."/>
            <person name="Zhang Y."/>
            <person name="Fang M."/>
            <person name="Ma L."/>
            <person name="Zhao Y."/>
            <person name="Jiang S."/>
        </authorList>
    </citation>
    <scope>NUCLEOTIDE SEQUENCE [LARGE SCALE GENOMIC DNA]</scope>
    <source>
        <strain evidence="1">S2</strain>
        <tissue evidence="1">Leaf</tissue>
    </source>
</reference>
<name>A0A5N5FZ56_9ROSA</name>
<dbReference type="GO" id="GO:0016829">
    <property type="term" value="F:lyase activity"/>
    <property type="evidence" value="ECO:0007669"/>
    <property type="project" value="UniProtKB-KW"/>
</dbReference>
<protein>
    <submittedName>
        <fullName evidence="1">Cystathionine beta-lyase</fullName>
    </submittedName>
</protein>
<keyword evidence="2" id="KW-1185">Reference proteome</keyword>
<organism evidence="1 2">
    <name type="scientific">Pyrus ussuriensis x Pyrus communis</name>
    <dbReference type="NCBI Taxonomy" id="2448454"/>
    <lineage>
        <taxon>Eukaryota</taxon>
        <taxon>Viridiplantae</taxon>
        <taxon>Streptophyta</taxon>
        <taxon>Embryophyta</taxon>
        <taxon>Tracheophyta</taxon>
        <taxon>Spermatophyta</taxon>
        <taxon>Magnoliopsida</taxon>
        <taxon>eudicotyledons</taxon>
        <taxon>Gunneridae</taxon>
        <taxon>Pentapetalae</taxon>
        <taxon>rosids</taxon>
        <taxon>fabids</taxon>
        <taxon>Rosales</taxon>
        <taxon>Rosaceae</taxon>
        <taxon>Amygdaloideae</taxon>
        <taxon>Maleae</taxon>
        <taxon>Pyrus</taxon>
    </lineage>
</organism>
<reference evidence="1 2" key="1">
    <citation type="submission" date="2019-09" db="EMBL/GenBank/DDBJ databases">
        <authorList>
            <person name="Ou C."/>
        </authorList>
    </citation>
    <scope>NUCLEOTIDE SEQUENCE [LARGE SCALE GENOMIC DNA]</scope>
    <source>
        <strain evidence="1">S2</strain>
        <tissue evidence="1">Leaf</tissue>
    </source>
</reference>
<evidence type="ECO:0000313" key="2">
    <source>
        <dbReference type="Proteomes" id="UP000327157"/>
    </source>
</evidence>
<keyword evidence="1" id="KW-0456">Lyase</keyword>
<accession>A0A5N5FZ56</accession>
<reference evidence="2" key="2">
    <citation type="submission" date="2019-10" db="EMBL/GenBank/DDBJ databases">
        <title>A de novo genome assembly of a pear dwarfing rootstock.</title>
        <authorList>
            <person name="Wang F."/>
            <person name="Wang J."/>
            <person name="Li S."/>
            <person name="Zhang Y."/>
            <person name="Fang M."/>
            <person name="Ma L."/>
            <person name="Zhao Y."/>
            <person name="Jiang S."/>
        </authorList>
    </citation>
    <scope>NUCLEOTIDE SEQUENCE [LARGE SCALE GENOMIC DNA]</scope>
</reference>
<sequence>MRPSLFFFVQKPDAVGKLGFSPQVESIAALHQLWGRDTRRSELRIFKYCRKHRSRGIGTGLNTSAH</sequence>
<dbReference type="EMBL" id="SMOL01000553">
    <property type="protein sequence ID" value="KAB2608383.1"/>
    <property type="molecule type" value="Genomic_DNA"/>
</dbReference>
<proteinExistence type="predicted"/>
<dbReference type="Proteomes" id="UP000327157">
    <property type="component" value="Chromosome 14"/>
</dbReference>
<evidence type="ECO:0000313" key="1">
    <source>
        <dbReference type="EMBL" id="KAB2608383.1"/>
    </source>
</evidence>
<comment type="caution">
    <text evidence="1">The sequence shown here is derived from an EMBL/GenBank/DDBJ whole genome shotgun (WGS) entry which is preliminary data.</text>
</comment>
<gene>
    <name evidence="1" type="ORF">D8674_011551</name>
</gene>